<dbReference type="RefSeq" id="XP_024510831.1">
    <property type="nucleotide sequence ID" value="XM_024645366.1"/>
</dbReference>
<dbReference type="WormBase" id="SRAE_X000095800">
    <property type="protein sequence ID" value="SRP03253"/>
    <property type="gene ID" value="WBGene00266521"/>
</dbReference>
<accession>A0A090LP73</accession>
<dbReference type="OMA" id="NDETMYL"/>
<dbReference type="GO" id="GO:0046872">
    <property type="term" value="F:metal ion binding"/>
    <property type="evidence" value="ECO:0007669"/>
    <property type="project" value="UniProtKB-KW"/>
</dbReference>
<evidence type="ECO:0000256" key="2">
    <source>
        <dbReference type="ARBA" id="ARBA00023002"/>
    </source>
</evidence>
<organism evidence="7">
    <name type="scientific">Strongyloides ratti</name>
    <name type="common">Parasitic roundworm</name>
    <dbReference type="NCBI Taxonomy" id="34506"/>
    <lineage>
        <taxon>Eukaryota</taxon>
        <taxon>Metazoa</taxon>
        <taxon>Ecdysozoa</taxon>
        <taxon>Nematoda</taxon>
        <taxon>Chromadorea</taxon>
        <taxon>Rhabditida</taxon>
        <taxon>Tylenchina</taxon>
        <taxon>Panagrolaimomorpha</taxon>
        <taxon>Strongyloidoidea</taxon>
        <taxon>Strongyloididae</taxon>
        <taxon>Strongyloides</taxon>
    </lineage>
</organism>
<dbReference type="PANTHER" id="PTHR23123">
    <property type="entry name" value="PHD/F-BOX CONTAINING PROTEIN"/>
    <property type="match status" value="1"/>
</dbReference>
<protein>
    <submittedName>
        <fullName evidence="7 9">JmjC domain-containing protein</fullName>
    </submittedName>
</protein>
<evidence type="ECO:0000256" key="4">
    <source>
        <dbReference type="ARBA" id="ARBA00023015"/>
    </source>
</evidence>
<name>A0A090LP73_STRRB</name>
<keyword evidence="5" id="KW-0804">Transcription</keyword>
<keyword evidence="1" id="KW-0479">Metal-binding</keyword>
<dbReference type="STRING" id="34506.A0A090LP73"/>
<dbReference type="Proteomes" id="UP000035682">
    <property type="component" value="Unplaced"/>
</dbReference>
<sequence length="356" mass="41036">MQRLTRSSAPSMPNNEIIIVGYKNLCFSNAATNDVFVRPDMYKIVEENEEFDINYIKGDTCNVPVLFKCSRTKLGIQSSEENYSNIQVIEDNCAGSTKCMVAYDGKAYMKEIFLSDIIDNMKLEHGRRKHVYNALSICYAFMDLSTKFQSPKFATEFDLAIHNWPDILKIAQTQFAGSYTDFQISFGGSCIWISIIFGKKTCWLIPPTDYNLNAYEFYLKDSSALKLFFGFIAENCCRITLTAGQSFYLPAGWIHAVYTDEDTVMIGGNFLTSVSLETHLKIVESENRQRLREKYSYPFFKNLMWFTVAAIVTEITGVEFIDSEKFKKLSCVEKVVKNTNNFFQKNRKKYDFIKHF</sequence>
<evidence type="ECO:0000256" key="3">
    <source>
        <dbReference type="ARBA" id="ARBA00023004"/>
    </source>
</evidence>
<dbReference type="SUPFAM" id="SSF51197">
    <property type="entry name" value="Clavaminate synthase-like"/>
    <property type="match status" value="1"/>
</dbReference>
<dbReference type="InterPro" id="IPR050690">
    <property type="entry name" value="JHDM1_Histone_Demethylase"/>
</dbReference>
<proteinExistence type="predicted"/>
<reference evidence="7 8" key="1">
    <citation type="submission" date="2014-09" db="EMBL/GenBank/DDBJ databases">
        <authorList>
            <person name="Martin A.A."/>
        </authorList>
    </citation>
    <scope>NUCLEOTIDE SEQUENCE</scope>
    <source>
        <strain evidence="8">ED321</strain>
        <strain evidence="7">ED321 Heterogonic</strain>
    </source>
</reference>
<dbReference type="PROSITE" id="PS51184">
    <property type="entry name" value="JMJC"/>
    <property type="match status" value="1"/>
</dbReference>
<dbReference type="InterPro" id="IPR003347">
    <property type="entry name" value="JmjC_dom"/>
</dbReference>
<evidence type="ECO:0000313" key="7">
    <source>
        <dbReference type="EMBL" id="CEF71635.1"/>
    </source>
</evidence>
<dbReference type="GeneID" id="36384015"/>
<keyword evidence="3" id="KW-0408">Iron</keyword>
<dbReference type="EMBL" id="LN609530">
    <property type="protein sequence ID" value="CEF71635.1"/>
    <property type="molecule type" value="Genomic_DNA"/>
</dbReference>
<dbReference type="OrthoDB" id="5876800at2759"/>
<dbReference type="GO" id="GO:0016491">
    <property type="term" value="F:oxidoreductase activity"/>
    <property type="evidence" value="ECO:0007669"/>
    <property type="project" value="UniProtKB-KW"/>
</dbReference>
<dbReference type="WBParaSite" id="SRAE_X000095800.1">
    <property type="protein sequence ID" value="SRAE_X000095800.1"/>
    <property type="gene ID" value="WBGene00266521"/>
</dbReference>
<evidence type="ECO:0000256" key="5">
    <source>
        <dbReference type="ARBA" id="ARBA00023163"/>
    </source>
</evidence>
<dbReference type="Gene3D" id="2.60.120.650">
    <property type="entry name" value="Cupin"/>
    <property type="match status" value="1"/>
</dbReference>
<evidence type="ECO:0000256" key="1">
    <source>
        <dbReference type="ARBA" id="ARBA00022723"/>
    </source>
</evidence>
<dbReference type="AlphaFoldDB" id="A0A090LP73"/>
<evidence type="ECO:0000313" key="8">
    <source>
        <dbReference type="Proteomes" id="UP000035682"/>
    </source>
</evidence>
<reference evidence="9" key="2">
    <citation type="submission" date="2020-12" db="UniProtKB">
        <authorList>
            <consortium name="WormBaseParasite"/>
        </authorList>
    </citation>
    <scope>IDENTIFICATION</scope>
</reference>
<gene>
    <name evidence="7 9 10" type="ORF">SRAE_X000095800</name>
</gene>
<evidence type="ECO:0000313" key="9">
    <source>
        <dbReference type="WBParaSite" id="SRAE_X000095800.1"/>
    </source>
</evidence>
<evidence type="ECO:0000259" key="6">
    <source>
        <dbReference type="PROSITE" id="PS51184"/>
    </source>
</evidence>
<dbReference type="SMART" id="SM00558">
    <property type="entry name" value="JmjC"/>
    <property type="match status" value="1"/>
</dbReference>
<feature type="domain" description="JmjC" evidence="6">
    <location>
        <begin position="139"/>
        <end position="287"/>
    </location>
</feature>
<keyword evidence="4" id="KW-0805">Transcription regulation</keyword>
<keyword evidence="8" id="KW-1185">Reference proteome</keyword>
<keyword evidence="2" id="KW-0560">Oxidoreductase</keyword>
<dbReference type="CTD" id="36384015"/>
<evidence type="ECO:0000313" key="10">
    <source>
        <dbReference type="WormBase" id="SRAE_X000095800"/>
    </source>
</evidence>